<dbReference type="Proteomes" id="UP001317629">
    <property type="component" value="Chromosome"/>
</dbReference>
<dbReference type="EMBL" id="AP027142">
    <property type="protein sequence ID" value="BDV34414.1"/>
    <property type="molecule type" value="Genomic_DNA"/>
</dbReference>
<proteinExistence type="predicted"/>
<dbReference type="RefSeq" id="WP_281927587.1">
    <property type="nucleotide sequence ID" value="NZ_AP027142.1"/>
</dbReference>
<protein>
    <submittedName>
        <fullName evidence="1">Uncharacterized protein</fullName>
    </submittedName>
</protein>
<accession>A0ABN6VGA8</accession>
<organism evidence="1 2">
    <name type="scientific">Methylocystis iwaonis</name>
    <dbReference type="NCBI Taxonomy" id="2885079"/>
    <lineage>
        <taxon>Bacteria</taxon>
        <taxon>Pseudomonadati</taxon>
        <taxon>Pseudomonadota</taxon>
        <taxon>Alphaproteobacteria</taxon>
        <taxon>Hyphomicrobiales</taxon>
        <taxon>Methylocystaceae</taxon>
        <taxon>Methylocystis</taxon>
    </lineage>
</organism>
<keyword evidence="2" id="KW-1185">Reference proteome</keyword>
<evidence type="ECO:0000313" key="1">
    <source>
        <dbReference type="EMBL" id="BDV34414.1"/>
    </source>
</evidence>
<sequence>MDAADYASEASLYYAKNTQRKQKSLVYRKFTVAAEAIRFAVEELSPQTLSGCSLEVNEVHYFGRQIRPLYDDGAFPLPRRG</sequence>
<gene>
    <name evidence="1" type="ORF">SS37A_19430</name>
</gene>
<evidence type="ECO:0000313" key="2">
    <source>
        <dbReference type="Proteomes" id="UP001317629"/>
    </source>
</evidence>
<name>A0ABN6VGA8_9HYPH</name>
<reference evidence="1 2" key="1">
    <citation type="journal article" date="2023" name="Int. J. Syst. Evol. Microbiol.">
        <title>Methylocystis iwaonis sp. nov., a type II methane-oxidizing bacterium from surface soil of a rice paddy field in Japan, and emended description of the genus Methylocystis (ex Whittenbury et al. 1970) Bowman et al. 1993.</title>
        <authorList>
            <person name="Kaise H."/>
            <person name="Sawadogo J.B."/>
            <person name="Alam M.S."/>
            <person name="Ueno C."/>
            <person name="Dianou D."/>
            <person name="Shinjo R."/>
            <person name="Asakawa S."/>
        </authorList>
    </citation>
    <scope>NUCLEOTIDE SEQUENCE [LARGE SCALE GENOMIC DNA]</scope>
    <source>
        <strain evidence="1 2">SS37A-Re</strain>
    </source>
</reference>